<dbReference type="EMBL" id="BK014759">
    <property type="protein sequence ID" value="DAD74389.1"/>
    <property type="molecule type" value="Genomic_DNA"/>
</dbReference>
<sequence>MLGASVASIRFSRAIYTGPKNATVTVEAIPKGYRVKANGESVLFIEFGSGVTYGSGHPEAQEFGMGPGTYPDGKGHWDDPGGWYLPKEKGGGHTYGNPPAMPMYEARKQIEQELPRIVKEVFSL</sequence>
<reference evidence="1" key="1">
    <citation type="journal article" date="2021" name="Proc. Natl. Acad. Sci. U.S.A.">
        <title>A Catalog of Tens of Thousands of Viruses from Human Metagenomes Reveals Hidden Associations with Chronic Diseases.</title>
        <authorList>
            <person name="Tisza M.J."/>
            <person name="Buck C.B."/>
        </authorList>
    </citation>
    <scope>NUCLEOTIDE SEQUENCE</scope>
    <source>
        <strain evidence="1">Ct3pR10</strain>
    </source>
</reference>
<organism evidence="1">
    <name type="scientific">Siphoviridae sp. ct3pR10</name>
    <dbReference type="NCBI Taxonomy" id="2826284"/>
    <lineage>
        <taxon>Viruses</taxon>
        <taxon>Duplodnaviria</taxon>
        <taxon>Heunggongvirae</taxon>
        <taxon>Uroviricota</taxon>
        <taxon>Caudoviricetes</taxon>
    </lineage>
</organism>
<name>A0A8S5LWG2_9CAUD</name>
<proteinExistence type="predicted"/>
<protein>
    <submittedName>
        <fullName evidence="1">Uncharacterized protein</fullName>
    </submittedName>
</protein>
<accession>A0A8S5LWG2</accession>
<evidence type="ECO:0000313" key="1">
    <source>
        <dbReference type="EMBL" id="DAD74389.1"/>
    </source>
</evidence>